<dbReference type="AlphaFoldDB" id="A0A9P8TJY9"/>
<evidence type="ECO:0000313" key="1">
    <source>
        <dbReference type="EMBL" id="KAH3681081.1"/>
    </source>
</evidence>
<proteinExistence type="predicted"/>
<dbReference type="Proteomes" id="UP000774326">
    <property type="component" value="Unassembled WGS sequence"/>
</dbReference>
<name>A0A9P8TJY9_WICPI</name>
<reference evidence="1" key="2">
    <citation type="submission" date="2021-01" db="EMBL/GenBank/DDBJ databases">
        <authorList>
            <person name="Schikora-Tamarit M.A."/>
        </authorList>
    </citation>
    <scope>NUCLEOTIDE SEQUENCE</scope>
    <source>
        <strain evidence="1">CBS2887</strain>
    </source>
</reference>
<gene>
    <name evidence="1" type="ORF">WICPIJ_007959</name>
</gene>
<accession>A0A9P8TJY9</accession>
<protein>
    <submittedName>
        <fullName evidence="1">Uncharacterized protein</fullName>
    </submittedName>
</protein>
<feature type="non-terminal residue" evidence="1">
    <location>
        <position position="1"/>
    </location>
</feature>
<dbReference type="EMBL" id="JAEUBG010004600">
    <property type="protein sequence ID" value="KAH3681081.1"/>
    <property type="molecule type" value="Genomic_DNA"/>
</dbReference>
<evidence type="ECO:0000313" key="2">
    <source>
        <dbReference type="Proteomes" id="UP000774326"/>
    </source>
</evidence>
<sequence>DLANAEMKMEYKPPEVPPMAVSTTSVIWVKLLTPSETSRLLEASRSKIACAPLARVSPQSPSPATVS</sequence>
<reference evidence="1" key="1">
    <citation type="journal article" date="2021" name="Open Biol.">
        <title>Shared evolutionary footprints suggest mitochondrial oxidative damage underlies multiple complex I losses in fungi.</title>
        <authorList>
            <person name="Schikora-Tamarit M.A."/>
            <person name="Marcet-Houben M."/>
            <person name="Nosek J."/>
            <person name="Gabaldon T."/>
        </authorList>
    </citation>
    <scope>NUCLEOTIDE SEQUENCE</scope>
    <source>
        <strain evidence="1">CBS2887</strain>
    </source>
</reference>
<organism evidence="1 2">
    <name type="scientific">Wickerhamomyces pijperi</name>
    <name type="common">Yeast</name>
    <name type="synonym">Pichia pijperi</name>
    <dbReference type="NCBI Taxonomy" id="599730"/>
    <lineage>
        <taxon>Eukaryota</taxon>
        <taxon>Fungi</taxon>
        <taxon>Dikarya</taxon>
        <taxon>Ascomycota</taxon>
        <taxon>Saccharomycotina</taxon>
        <taxon>Saccharomycetes</taxon>
        <taxon>Phaffomycetales</taxon>
        <taxon>Wickerhamomycetaceae</taxon>
        <taxon>Wickerhamomyces</taxon>
    </lineage>
</organism>
<keyword evidence="2" id="KW-1185">Reference proteome</keyword>
<comment type="caution">
    <text evidence="1">The sequence shown here is derived from an EMBL/GenBank/DDBJ whole genome shotgun (WGS) entry which is preliminary data.</text>
</comment>